<dbReference type="CDD" id="cd01285">
    <property type="entry name" value="nucleoside_deaminase"/>
    <property type="match status" value="2"/>
</dbReference>
<proteinExistence type="predicted"/>
<dbReference type="Pfam" id="PF00383">
    <property type="entry name" value="dCMP_cyt_deam_1"/>
    <property type="match status" value="2"/>
</dbReference>
<evidence type="ECO:0000256" key="2">
    <source>
        <dbReference type="ARBA" id="ARBA00022833"/>
    </source>
</evidence>
<dbReference type="EMBL" id="CAJNNV010032292">
    <property type="protein sequence ID" value="CAE8639548.1"/>
    <property type="molecule type" value="Genomic_DNA"/>
</dbReference>
<keyword evidence="1" id="KW-0479">Metal-binding</keyword>
<dbReference type="PANTHER" id="PTHR11079">
    <property type="entry name" value="CYTOSINE DEAMINASE FAMILY MEMBER"/>
    <property type="match status" value="1"/>
</dbReference>
<name>A0A813HMR6_POLGL</name>
<dbReference type="Gene3D" id="3.40.140.10">
    <property type="entry name" value="Cytidine Deaminase, domain 2"/>
    <property type="match status" value="2"/>
</dbReference>
<dbReference type="InterPro" id="IPR016192">
    <property type="entry name" value="APOBEC/CMP_deaminase_Zn-bd"/>
</dbReference>
<dbReference type="InterPro" id="IPR002125">
    <property type="entry name" value="CMP_dCMP_dom"/>
</dbReference>
<gene>
    <name evidence="5" type="ORF">PGLA1383_LOCUS54578</name>
</gene>
<dbReference type="PANTHER" id="PTHR11079:SF161">
    <property type="entry name" value="CMP_DCMP-TYPE DEAMINASE DOMAIN-CONTAINING PROTEIN"/>
    <property type="match status" value="1"/>
</dbReference>
<comment type="caution">
    <text evidence="5">The sequence shown here is derived from an EMBL/GenBank/DDBJ whole genome shotgun (WGS) entry which is preliminary data.</text>
</comment>
<dbReference type="PROSITE" id="PS51747">
    <property type="entry name" value="CYT_DCMP_DEAMINASES_2"/>
    <property type="match status" value="2"/>
</dbReference>
<dbReference type="GO" id="GO:0047974">
    <property type="term" value="F:guanosine deaminase activity"/>
    <property type="evidence" value="ECO:0007669"/>
    <property type="project" value="TreeGrafter"/>
</dbReference>
<dbReference type="GO" id="GO:0008270">
    <property type="term" value="F:zinc ion binding"/>
    <property type="evidence" value="ECO:0007669"/>
    <property type="project" value="InterPro"/>
</dbReference>
<dbReference type="SUPFAM" id="SSF53927">
    <property type="entry name" value="Cytidine deaminase-like"/>
    <property type="match status" value="2"/>
</dbReference>
<dbReference type="OrthoDB" id="416378at2759"/>
<reference evidence="5" key="1">
    <citation type="submission" date="2021-02" db="EMBL/GenBank/DDBJ databases">
        <authorList>
            <person name="Dougan E. K."/>
            <person name="Rhodes N."/>
            <person name="Thang M."/>
            <person name="Chan C."/>
        </authorList>
    </citation>
    <scope>NUCLEOTIDE SEQUENCE</scope>
</reference>
<dbReference type="PROSITE" id="PS00903">
    <property type="entry name" value="CYT_DCMP_DEAMINASES_1"/>
    <property type="match status" value="1"/>
</dbReference>
<evidence type="ECO:0000256" key="3">
    <source>
        <dbReference type="SAM" id="MobiDB-lite"/>
    </source>
</evidence>
<dbReference type="GO" id="GO:0006152">
    <property type="term" value="P:purine nucleoside catabolic process"/>
    <property type="evidence" value="ECO:0007669"/>
    <property type="project" value="TreeGrafter"/>
</dbReference>
<dbReference type="InterPro" id="IPR016193">
    <property type="entry name" value="Cytidine_deaminase-like"/>
</dbReference>
<accession>A0A813HMR6</accession>
<dbReference type="AlphaFoldDB" id="A0A813HMR6"/>
<evidence type="ECO:0000313" key="6">
    <source>
        <dbReference type="Proteomes" id="UP000654075"/>
    </source>
</evidence>
<feature type="domain" description="CMP/dCMP-type deaminase" evidence="4">
    <location>
        <begin position="284"/>
        <end position="416"/>
    </location>
</feature>
<evidence type="ECO:0000313" key="5">
    <source>
        <dbReference type="EMBL" id="CAE8639548.1"/>
    </source>
</evidence>
<sequence>MAPRSTQADGKAKKAMKAPKAKAKAKAKAKTVAKSAMKAPAKAKAPTVVRKAKVVTKSDDKETSLATAEAFMQSAAASALAGIRLGHGGPFGATIVRDGVIIAAAHNMVLHRKDPTGHAEMNAIQQACQALGSHDLSDCELFTTCEPCPMCWGAVQWARLCKVHIGVDRHTAAKYGFDDKVFYDEVDAKSGCYGLRRCGLIEDTSIGLEHTKTPVTKNMVEVYDGLLHEDIKELFTNPALNRTLRRRFGSQDGGKLAEAYKEVFVRHPESAPAPLLQGDQKNRSQHEAFMRHAIAAAEDGARRGASKEREPFGVVVVKDGTVISEAHNSVLDTRDATATAEVNAIRKATTKLRSHSLEGCDLYTTTHPDLMSLGAILWSRISRVYCGVSQQIAAQCGFEEGIIHFQDLLQEQGRRATTVVEGVAIKECEAVFQEWSDRKLPSSCLINGSNGVIY</sequence>
<organism evidence="5 6">
    <name type="scientific">Polarella glacialis</name>
    <name type="common">Dinoflagellate</name>
    <dbReference type="NCBI Taxonomy" id="89957"/>
    <lineage>
        <taxon>Eukaryota</taxon>
        <taxon>Sar</taxon>
        <taxon>Alveolata</taxon>
        <taxon>Dinophyceae</taxon>
        <taxon>Suessiales</taxon>
        <taxon>Suessiaceae</taxon>
        <taxon>Polarella</taxon>
    </lineage>
</organism>
<feature type="domain" description="CMP/dCMP-type deaminase" evidence="4">
    <location>
        <begin position="66"/>
        <end position="203"/>
    </location>
</feature>
<feature type="region of interest" description="Disordered" evidence="3">
    <location>
        <begin position="1"/>
        <end position="44"/>
    </location>
</feature>
<feature type="compositionally biased region" description="Low complexity" evidence="3">
    <location>
        <begin position="32"/>
        <end position="44"/>
    </location>
</feature>
<feature type="compositionally biased region" description="Basic residues" evidence="3">
    <location>
        <begin position="13"/>
        <end position="31"/>
    </location>
</feature>
<keyword evidence="6" id="KW-1185">Reference proteome</keyword>
<dbReference type="Proteomes" id="UP000654075">
    <property type="component" value="Unassembled WGS sequence"/>
</dbReference>
<evidence type="ECO:0000259" key="4">
    <source>
        <dbReference type="PROSITE" id="PS51747"/>
    </source>
</evidence>
<keyword evidence="2" id="KW-0862">Zinc</keyword>
<evidence type="ECO:0000256" key="1">
    <source>
        <dbReference type="ARBA" id="ARBA00022723"/>
    </source>
</evidence>
<protein>
    <recommendedName>
        <fullName evidence="4">CMP/dCMP-type deaminase domain-containing protein</fullName>
    </recommendedName>
</protein>